<protein>
    <submittedName>
        <fullName evidence="1">SET domain-containing protein</fullName>
    </submittedName>
</protein>
<accession>A0ACB8SW82</accession>
<sequence>MPLQVERSPSPEEDYGDAEWPVVGIVGEEIDIRWENWRREDGSDTTWATSENATDDIQELIEDWKKSITEQRHSLAVESTTISLLPLSGSALHDNLTAEASEAHREKQSKTRAGPNRFSDWDGDIQRVLDAHSDPRGDELDGEARPVRSLPRRPRSLQHILGSPITSRTGLTRAVPQPRPSPPKIALQEKWNRAIRNAKAAPLAIVSASDEDIPVLPDDFEYREQGYTYIVGSPPDMLFPDDDMFLRCECTGRCKSALRCHCQQISTLEDDSGRRTFAYTSMGLVHDTLIRGVHTHGVHIIECNQNCSCDMTCPNRAAQKPRDVPLELFHTRNRGWGIRTATQVPAGKVLGCYVGLTSYSHRSEATRPGIAHNYMFDLDGHEHGDHDDEDEQMNSYTVDAYHEGNWTRFVNHSCSPNMRVYNVVYDTIPETNAPHLAFVTLNEIPAQTELTIDYDPRGAEEGGEEKEGAEEGKRRPGMTRCMCGHAKCRGWVHME</sequence>
<evidence type="ECO:0000313" key="1">
    <source>
        <dbReference type="EMBL" id="KAI0060849.1"/>
    </source>
</evidence>
<proteinExistence type="predicted"/>
<dbReference type="EMBL" id="MU277216">
    <property type="protein sequence ID" value="KAI0060849.1"/>
    <property type="molecule type" value="Genomic_DNA"/>
</dbReference>
<gene>
    <name evidence="1" type="ORF">BV25DRAFT_1806669</name>
</gene>
<name>A0ACB8SW82_9AGAM</name>
<dbReference type="Proteomes" id="UP000814140">
    <property type="component" value="Unassembled WGS sequence"/>
</dbReference>
<keyword evidence="2" id="KW-1185">Reference proteome</keyword>
<reference evidence="1" key="1">
    <citation type="submission" date="2021-03" db="EMBL/GenBank/DDBJ databases">
        <authorList>
            <consortium name="DOE Joint Genome Institute"/>
            <person name="Ahrendt S."/>
            <person name="Looney B.P."/>
            <person name="Miyauchi S."/>
            <person name="Morin E."/>
            <person name="Drula E."/>
            <person name="Courty P.E."/>
            <person name="Chicoki N."/>
            <person name="Fauchery L."/>
            <person name="Kohler A."/>
            <person name="Kuo A."/>
            <person name="Labutti K."/>
            <person name="Pangilinan J."/>
            <person name="Lipzen A."/>
            <person name="Riley R."/>
            <person name="Andreopoulos W."/>
            <person name="He G."/>
            <person name="Johnson J."/>
            <person name="Barry K.W."/>
            <person name="Grigoriev I.V."/>
            <person name="Nagy L."/>
            <person name="Hibbett D."/>
            <person name="Henrissat B."/>
            <person name="Matheny P.B."/>
            <person name="Labbe J."/>
            <person name="Martin F."/>
        </authorList>
    </citation>
    <scope>NUCLEOTIDE SEQUENCE</scope>
    <source>
        <strain evidence="1">HHB10654</strain>
    </source>
</reference>
<organism evidence="1 2">
    <name type="scientific">Artomyces pyxidatus</name>
    <dbReference type="NCBI Taxonomy" id="48021"/>
    <lineage>
        <taxon>Eukaryota</taxon>
        <taxon>Fungi</taxon>
        <taxon>Dikarya</taxon>
        <taxon>Basidiomycota</taxon>
        <taxon>Agaricomycotina</taxon>
        <taxon>Agaricomycetes</taxon>
        <taxon>Russulales</taxon>
        <taxon>Auriscalpiaceae</taxon>
        <taxon>Artomyces</taxon>
    </lineage>
</organism>
<reference evidence="1" key="2">
    <citation type="journal article" date="2022" name="New Phytol.">
        <title>Evolutionary transition to the ectomycorrhizal habit in the genomes of a hyperdiverse lineage of mushroom-forming fungi.</title>
        <authorList>
            <person name="Looney B."/>
            <person name="Miyauchi S."/>
            <person name="Morin E."/>
            <person name="Drula E."/>
            <person name="Courty P.E."/>
            <person name="Kohler A."/>
            <person name="Kuo A."/>
            <person name="LaButti K."/>
            <person name="Pangilinan J."/>
            <person name="Lipzen A."/>
            <person name="Riley R."/>
            <person name="Andreopoulos W."/>
            <person name="He G."/>
            <person name="Johnson J."/>
            <person name="Nolan M."/>
            <person name="Tritt A."/>
            <person name="Barry K.W."/>
            <person name="Grigoriev I.V."/>
            <person name="Nagy L.G."/>
            <person name="Hibbett D."/>
            <person name="Henrissat B."/>
            <person name="Matheny P.B."/>
            <person name="Labbe J."/>
            <person name="Martin F.M."/>
        </authorList>
    </citation>
    <scope>NUCLEOTIDE SEQUENCE</scope>
    <source>
        <strain evidence="1">HHB10654</strain>
    </source>
</reference>
<comment type="caution">
    <text evidence="1">The sequence shown here is derived from an EMBL/GenBank/DDBJ whole genome shotgun (WGS) entry which is preliminary data.</text>
</comment>
<evidence type="ECO:0000313" key="2">
    <source>
        <dbReference type="Proteomes" id="UP000814140"/>
    </source>
</evidence>